<dbReference type="GO" id="GO:0016787">
    <property type="term" value="F:hydrolase activity"/>
    <property type="evidence" value="ECO:0007669"/>
    <property type="project" value="UniProtKB-KW"/>
</dbReference>
<organism evidence="2 3">
    <name type="scientific">Klebsormidium nitens</name>
    <name type="common">Green alga</name>
    <name type="synonym">Ulothrix nitens</name>
    <dbReference type="NCBI Taxonomy" id="105231"/>
    <lineage>
        <taxon>Eukaryota</taxon>
        <taxon>Viridiplantae</taxon>
        <taxon>Streptophyta</taxon>
        <taxon>Klebsormidiophyceae</taxon>
        <taxon>Klebsormidiales</taxon>
        <taxon>Klebsormidiaceae</taxon>
        <taxon>Klebsormidium</taxon>
    </lineage>
</organism>
<dbReference type="PANTHER" id="PTHR35372:SF2">
    <property type="entry name" value="SF3 HELICASE DOMAIN-CONTAINING PROTEIN"/>
    <property type="match status" value="1"/>
</dbReference>
<accession>A0A1Y1I883</accession>
<evidence type="ECO:0000313" key="3">
    <source>
        <dbReference type="Proteomes" id="UP000054558"/>
    </source>
</evidence>
<evidence type="ECO:0000256" key="1">
    <source>
        <dbReference type="ARBA" id="ARBA00022801"/>
    </source>
</evidence>
<reference evidence="2 3" key="1">
    <citation type="journal article" date="2014" name="Nat. Commun.">
        <title>Klebsormidium flaccidum genome reveals primary factors for plant terrestrial adaptation.</title>
        <authorList>
            <person name="Hori K."/>
            <person name="Maruyama F."/>
            <person name="Fujisawa T."/>
            <person name="Togashi T."/>
            <person name="Yamamoto N."/>
            <person name="Seo M."/>
            <person name="Sato S."/>
            <person name="Yamada T."/>
            <person name="Mori H."/>
            <person name="Tajima N."/>
            <person name="Moriyama T."/>
            <person name="Ikeuchi M."/>
            <person name="Watanabe M."/>
            <person name="Wada H."/>
            <person name="Kobayashi K."/>
            <person name="Saito M."/>
            <person name="Masuda T."/>
            <person name="Sasaki-Sekimoto Y."/>
            <person name="Mashiguchi K."/>
            <person name="Awai K."/>
            <person name="Shimojima M."/>
            <person name="Masuda S."/>
            <person name="Iwai M."/>
            <person name="Nobusawa T."/>
            <person name="Narise T."/>
            <person name="Kondo S."/>
            <person name="Saito H."/>
            <person name="Sato R."/>
            <person name="Murakawa M."/>
            <person name="Ihara Y."/>
            <person name="Oshima-Yamada Y."/>
            <person name="Ohtaka K."/>
            <person name="Satoh M."/>
            <person name="Sonobe K."/>
            <person name="Ishii M."/>
            <person name="Ohtani R."/>
            <person name="Kanamori-Sato M."/>
            <person name="Honoki R."/>
            <person name="Miyazaki D."/>
            <person name="Mochizuki H."/>
            <person name="Umetsu J."/>
            <person name="Higashi K."/>
            <person name="Shibata D."/>
            <person name="Kamiya Y."/>
            <person name="Sato N."/>
            <person name="Nakamura Y."/>
            <person name="Tabata S."/>
            <person name="Ida S."/>
            <person name="Kurokawa K."/>
            <person name="Ohta H."/>
        </authorList>
    </citation>
    <scope>NUCLEOTIDE SEQUENCE [LARGE SCALE GENOMIC DNA]</scope>
    <source>
        <strain evidence="2 3">NIES-2285</strain>
    </source>
</reference>
<keyword evidence="1" id="KW-0378">Hydrolase</keyword>
<evidence type="ECO:0000313" key="2">
    <source>
        <dbReference type="EMBL" id="GAQ87185.1"/>
    </source>
</evidence>
<gene>
    <name evidence="2" type="ORF">KFL_003360170</name>
</gene>
<dbReference type="InterPro" id="IPR051620">
    <property type="entry name" value="ORF904-like_C"/>
</dbReference>
<keyword evidence="3" id="KW-1185">Reference proteome</keyword>
<proteinExistence type="predicted"/>
<sequence length="113" mass="13241">MRQIGKLTRFESMLGGETPPVAPDDLSVCRTLDKRFVDYWAFQGDMGGSHIADQMYASCGRLWFYGKWHFWNGQRFEVDGTGSYVRFVVMHQLSRVYQRVREELHEQLRGRCG</sequence>
<dbReference type="AlphaFoldDB" id="A0A1Y1I883"/>
<dbReference type="Proteomes" id="UP000054558">
    <property type="component" value="Unassembled WGS sequence"/>
</dbReference>
<protein>
    <submittedName>
        <fullName evidence="2">Uncharacterized protein</fullName>
    </submittedName>
</protein>
<name>A0A1Y1I883_KLENI</name>
<dbReference type="EMBL" id="DF237285">
    <property type="protein sequence ID" value="GAQ87185.1"/>
    <property type="molecule type" value="Genomic_DNA"/>
</dbReference>
<dbReference type="PANTHER" id="PTHR35372">
    <property type="entry name" value="ATP BINDING PROTEIN-RELATED"/>
    <property type="match status" value="1"/>
</dbReference>